<keyword evidence="3" id="KW-1185">Reference proteome</keyword>
<gene>
    <name evidence="2" type="ORF">PPROV_001101900</name>
</gene>
<dbReference type="EMBL" id="BNJQ01000040">
    <property type="protein sequence ID" value="GHP12291.1"/>
    <property type="molecule type" value="Genomic_DNA"/>
</dbReference>
<sequence length="137" mass="15109">MSAFRGDFPPCTSQQTLCKQHQLEVIRARQAAWMKQRAEALEDSVTTTTVPSSVSVRSSSRSEQPPLNDVVVPQKAHPPPLLEDERVGLDSSKLPLRSNATNELLAEEMGVSVEEAAELDRFVNEIQRGLPACLQDL</sequence>
<feature type="compositionally biased region" description="Low complexity" evidence="1">
    <location>
        <begin position="44"/>
        <end position="62"/>
    </location>
</feature>
<evidence type="ECO:0000256" key="1">
    <source>
        <dbReference type="SAM" id="MobiDB-lite"/>
    </source>
</evidence>
<accession>A0A830I3K1</accession>
<proteinExistence type="predicted"/>
<name>A0A830I3K1_9CHLO</name>
<reference evidence="2" key="1">
    <citation type="submission" date="2020-10" db="EMBL/GenBank/DDBJ databases">
        <title>Unveiling of a novel bifunctional photoreceptor, Dualchrome1, isolated from a cosmopolitan green alga.</title>
        <authorList>
            <person name="Suzuki S."/>
            <person name="Kawachi M."/>
        </authorList>
    </citation>
    <scope>NUCLEOTIDE SEQUENCE</scope>
    <source>
        <strain evidence="2">NIES 2893</strain>
    </source>
</reference>
<evidence type="ECO:0000313" key="2">
    <source>
        <dbReference type="EMBL" id="GHP12291.1"/>
    </source>
</evidence>
<organism evidence="2 3">
    <name type="scientific">Pycnococcus provasolii</name>
    <dbReference type="NCBI Taxonomy" id="41880"/>
    <lineage>
        <taxon>Eukaryota</taxon>
        <taxon>Viridiplantae</taxon>
        <taxon>Chlorophyta</taxon>
        <taxon>Pseudoscourfieldiophyceae</taxon>
        <taxon>Pseudoscourfieldiales</taxon>
        <taxon>Pycnococcaceae</taxon>
        <taxon>Pycnococcus</taxon>
    </lineage>
</organism>
<dbReference type="AlphaFoldDB" id="A0A830I3K1"/>
<evidence type="ECO:0000313" key="3">
    <source>
        <dbReference type="Proteomes" id="UP000660262"/>
    </source>
</evidence>
<comment type="caution">
    <text evidence="2">The sequence shown here is derived from an EMBL/GenBank/DDBJ whole genome shotgun (WGS) entry which is preliminary data.</text>
</comment>
<dbReference type="Proteomes" id="UP000660262">
    <property type="component" value="Unassembled WGS sequence"/>
</dbReference>
<protein>
    <submittedName>
        <fullName evidence="2">Uncharacterized protein</fullName>
    </submittedName>
</protein>
<feature type="region of interest" description="Disordered" evidence="1">
    <location>
        <begin position="37"/>
        <end position="85"/>
    </location>
</feature>